<evidence type="ECO:0000256" key="7">
    <source>
        <dbReference type="ARBA" id="ARBA00023180"/>
    </source>
</evidence>
<dbReference type="GO" id="GO:0016787">
    <property type="term" value="F:hydrolase activity"/>
    <property type="evidence" value="ECO:0007669"/>
    <property type="project" value="UniProtKB-KW"/>
</dbReference>
<dbReference type="GeneID" id="28840461"/>
<dbReference type="EMBL" id="KV460247">
    <property type="protein sequence ID" value="OBT94077.1"/>
    <property type="molecule type" value="Genomic_DNA"/>
</dbReference>
<evidence type="ECO:0000313" key="11">
    <source>
        <dbReference type="Proteomes" id="UP000091956"/>
    </source>
</evidence>
<dbReference type="ESTHER" id="9pezi-a0a094jwd1">
    <property type="family name" value="Fungal_carboxylesterase_lipase"/>
</dbReference>
<dbReference type="InterPro" id="IPR029058">
    <property type="entry name" value="AB_hydrolase_fold"/>
</dbReference>
<evidence type="ECO:0000256" key="6">
    <source>
        <dbReference type="ARBA" id="ARBA00023098"/>
    </source>
</evidence>
<accession>A0A1B8GE27</accession>
<reference evidence="10 11" key="1">
    <citation type="submission" date="2016-03" db="EMBL/GenBank/DDBJ databases">
        <title>Comparative genomics of Pseudogymnoascus destructans, the fungus causing white-nose syndrome of bats.</title>
        <authorList>
            <person name="Palmer J.M."/>
            <person name="Drees K.P."/>
            <person name="Foster J.T."/>
            <person name="Lindner D.L."/>
        </authorList>
    </citation>
    <scope>NUCLEOTIDE SEQUENCE [LARGE SCALE GENOMIC DNA]</scope>
    <source>
        <strain evidence="10 11">UAMH 10579</strain>
    </source>
</reference>
<sequence>MMQPSMFILYLLPLALTTAFDLNPTVKLPSGANVIGSSIAGIDSFKGIPFAQPPVGQLRLRPPRAIVNQSGNILATGIPKACPQLYLPIDTSNIPAAALGLLLNTPLVQTFTNAGEDCLTINVQRPASATSSSKLPVIFWIYGGSFQFGSTQIYDGSFIITNSVQQRKDVIFVAVNYRVGGFGFLPGKEVLKDGSANLGLLDQRLGMQWVADNIASFGGDPDKVTIWGESAGSISIFDQLALYGGNHTYQGKPLFRAAIMDSGSIIPTEPVASPRSQAVYDRVVKNAGCSSAADTLSCLRETDYTTFLNAASNVPGGSIAGSYLPRADGNSLMKSANLIAQEGSYAPVPFIIGDQEDEGTIFSLTQFNLTNEQQLVDYFSNVVFPNASRSTVQGLVDTYSADPSAGSPYNTGLLNNFYPEFKRLASIQGDIVFTLQRRLFLALASLAKPNVASYSYLSSSFYGTPILGTFHGTDVLQAFGYIPGIPAASMQAYYISFVNTMDPNQGTSALLPKWPKWSTGKQLLNFRALSNTIIPDNFREASYEYLAANIAELTV</sequence>
<keyword evidence="7" id="KW-0325">Glycoprotein</keyword>
<name>A0A1B8GE27_9PEZI</name>
<dbReference type="PANTHER" id="PTHR11559">
    <property type="entry name" value="CARBOXYLESTERASE"/>
    <property type="match status" value="1"/>
</dbReference>
<evidence type="ECO:0000313" key="10">
    <source>
        <dbReference type="EMBL" id="OBT94077.1"/>
    </source>
</evidence>
<dbReference type="Pfam" id="PF00135">
    <property type="entry name" value="COesterase"/>
    <property type="match status" value="1"/>
</dbReference>
<evidence type="ECO:0000256" key="1">
    <source>
        <dbReference type="ARBA" id="ARBA00004613"/>
    </source>
</evidence>
<feature type="chain" id="PRO_5008448113" description="Carboxylic ester hydrolase" evidence="8">
    <location>
        <begin position="20"/>
        <end position="555"/>
    </location>
</feature>
<dbReference type="PROSITE" id="PS00122">
    <property type="entry name" value="CARBOXYLESTERASE_B_1"/>
    <property type="match status" value="1"/>
</dbReference>
<evidence type="ECO:0000256" key="8">
    <source>
        <dbReference type="RuleBase" id="RU361235"/>
    </source>
</evidence>
<protein>
    <recommendedName>
        <fullName evidence="8">Carboxylic ester hydrolase</fullName>
        <ecNumber evidence="8">3.1.1.-</ecNumber>
    </recommendedName>
</protein>
<dbReference type="InterPro" id="IPR050309">
    <property type="entry name" value="Type-B_Carboxylest/Lipase"/>
</dbReference>
<dbReference type="Proteomes" id="UP000091956">
    <property type="component" value="Unassembled WGS sequence"/>
</dbReference>
<dbReference type="InterPro" id="IPR019826">
    <property type="entry name" value="Carboxylesterase_B_AS"/>
</dbReference>
<evidence type="ECO:0000256" key="2">
    <source>
        <dbReference type="ARBA" id="ARBA00005964"/>
    </source>
</evidence>
<dbReference type="InterPro" id="IPR002018">
    <property type="entry name" value="CarbesteraseB"/>
</dbReference>
<dbReference type="GO" id="GO:0005576">
    <property type="term" value="C:extracellular region"/>
    <property type="evidence" value="ECO:0007669"/>
    <property type="project" value="UniProtKB-SubCell"/>
</dbReference>
<reference evidence="11" key="2">
    <citation type="journal article" date="2018" name="Nat. Commun.">
        <title>Extreme sensitivity to ultraviolet light in the fungal pathogen causing white-nose syndrome of bats.</title>
        <authorList>
            <person name="Palmer J.M."/>
            <person name="Drees K.P."/>
            <person name="Foster J.T."/>
            <person name="Lindner D.L."/>
        </authorList>
    </citation>
    <scope>NUCLEOTIDE SEQUENCE [LARGE SCALE GENOMIC DNA]</scope>
    <source>
        <strain evidence="11">UAMH 10579</strain>
    </source>
</reference>
<dbReference type="FunFam" id="3.40.50.1820:FF:000213">
    <property type="entry name" value="Carboxylic ester hydrolase"/>
    <property type="match status" value="1"/>
</dbReference>
<keyword evidence="3" id="KW-0964">Secreted</keyword>
<evidence type="ECO:0000256" key="4">
    <source>
        <dbReference type="ARBA" id="ARBA00022729"/>
    </source>
</evidence>
<dbReference type="STRING" id="342668.A0A1B8GE27"/>
<comment type="similarity">
    <text evidence="2 8">Belongs to the type-B carboxylesterase/lipase family.</text>
</comment>
<organism evidence="10 11">
    <name type="scientific">Pseudogymnoascus verrucosus</name>
    <dbReference type="NCBI Taxonomy" id="342668"/>
    <lineage>
        <taxon>Eukaryota</taxon>
        <taxon>Fungi</taxon>
        <taxon>Dikarya</taxon>
        <taxon>Ascomycota</taxon>
        <taxon>Pezizomycotina</taxon>
        <taxon>Leotiomycetes</taxon>
        <taxon>Thelebolales</taxon>
        <taxon>Thelebolaceae</taxon>
        <taxon>Pseudogymnoascus</taxon>
    </lineage>
</organism>
<dbReference type="RefSeq" id="XP_018127810.1">
    <property type="nucleotide sequence ID" value="XM_018276511.2"/>
</dbReference>
<dbReference type="GO" id="GO:0006629">
    <property type="term" value="P:lipid metabolic process"/>
    <property type="evidence" value="ECO:0007669"/>
    <property type="project" value="UniProtKB-KW"/>
</dbReference>
<dbReference type="EC" id="3.1.1.-" evidence="8"/>
<keyword evidence="5 8" id="KW-0378">Hydrolase</keyword>
<feature type="domain" description="Carboxylesterase type B" evidence="9">
    <location>
        <begin position="33"/>
        <end position="524"/>
    </location>
</feature>
<dbReference type="OrthoDB" id="408631at2759"/>
<proteinExistence type="inferred from homology"/>
<evidence type="ECO:0000259" key="9">
    <source>
        <dbReference type="Pfam" id="PF00135"/>
    </source>
</evidence>
<keyword evidence="11" id="KW-1185">Reference proteome</keyword>
<gene>
    <name evidence="10" type="ORF">VE01_07075</name>
</gene>
<feature type="signal peptide" evidence="8">
    <location>
        <begin position="1"/>
        <end position="19"/>
    </location>
</feature>
<dbReference type="AlphaFoldDB" id="A0A1B8GE27"/>
<comment type="subcellular location">
    <subcellularLocation>
        <location evidence="1">Secreted</location>
    </subcellularLocation>
</comment>
<evidence type="ECO:0000256" key="3">
    <source>
        <dbReference type="ARBA" id="ARBA00022525"/>
    </source>
</evidence>
<keyword evidence="4 8" id="KW-0732">Signal</keyword>
<dbReference type="SUPFAM" id="SSF53474">
    <property type="entry name" value="alpha/beta-Hydrolases"/>
    <property type="match status" value="1"/>
</dbReference>
<keyword evidence="6" id="KW-0443">Lipid metabolism</keyword>
<evidence type="ECO:0000256" key="5">
    <source>
        <dbReference type="ARBA" id="ARBA00022801"/>
    </source>
</evidence>
<dbReference type="Gene3D" id="3.40.50.1820">
    <property type="entry name" value="alpha/beta hydrolase"/>
    <property type="match status" value="1"/>
</dbReference>